<name>A0A9D3VUX3_9ROSI</name>
<sequence length="122" mass="13592">MDVVASSARAGNSSRKRLRAEMGSSSSTKSSGIRSPPHQPSKKLVFPEGESLALPLVPTASFPSSISPSLEASFEQITKLTKSIFIWETKYQFLETIARELEEKVRQLETHEQQYLSTLEHI</sequence>
<evidence type="ECO:0000313" key="3">
    <source>
        <dbReference type="EMBL" id="KAH1097238.1"/>
    </source>
</evidence>
<organism evidence="3 4">
    <name type="scientific">Gossypium stocksii</name>
    <dbReference type="NCBI Taxonomy" id="47602"/>
    <lineage>
        <taxon>Eukaryota</taxon>
        <taxon>Viridiplantae</taxon>
        <taxon>Streptophyta</taxon>
        <taxon>Embryophyta</taxon>
        <taxon>Tracheophyta</taxon>
        <taxon>Spermatophyta</taxon>
        <taxon>Magnoliopsida</taxon>
        <taxon>eudicotyledons</taxon>
        <taxon>Gunneridae</taxon>
        <taxon>Pentapetalae</taxon>
        <taxon>rosids</taxon>
        <taxon>malvids</taxon>
        <taxon>Malvales</taxon>
        <taxon>Malvaceae</taxon>
        <taxon>Malvoideae</taxon>
        <taxon>Gossypium</taxon>
    </lineage>
</organism>
<dbReference type="AlphaFoldDB" id="A0A9D3VUX3"/>
<gene>
    <name evidence="3" type="ORF">J1N35_014159</name>
</gene>
<dbReference type="Proteomes" id="UP000828251">
    <property type="component" value="Unassembled WGS sequence"/>
</dbReference>
<evidence type="ECO:0000313" key="4">
    <source>
        <dbReference type="Proteomes" id="UP000828251"/>
    </source>
</evidence>
<feature type="region of interest" description="Disordered" evidence="2">
    <location>
        <begin position="1"/>
        <end position="44"/>
    </location>
</feature>
<accession>A0A9D3VUX3</accession>
<feature type="coiled-coil region" evidence="1">
    <location>
        <begin position="91"/>
        <end position="118"/>
    </location>
</feature>
<reference evidence="3 4" key="1">
    <citation type="journal article" date="2021" name="Plant Biotechnol. J.">
        <title>Multi-omics assisted identification of the key and species-specific regulatory components of drought-tolerant mechanisms in Gossypium stocksii.</title>
        <authorList>
            <person name="Yu D."/>
            <person name="Ke L."/>
            <person name="Zhang D."/>
            <person name="Wu Y."/>
            <person name="Sun Y."/>
            <person name="Mei J."/>
            <person name="Sun J."/>
            <person name="Sun Y."/>
        </authorList>
    </citation>
    <scope>NUCLEOTIDE SEQUENCE [LARGE SCALE GENOMIC DNA]</scope>
    <source>
        <strain evidence="4">cv. E1</strain>
        <tissue evidence="3">Leaf</tissue>
    </source>
</reference>
<comment type="caution">
    <text evidence="3">The sequence shown here is derived from an EMBL/GenBank/DDBJ whole genome shotgun (WGS) entry which is preliminary data.</text>
</comment>
<dbReference type="EMBL" id="JAIQCV010000005">
    <property type="protein sequence ID" value="KAH1097238.1"/>
    <property type="molecule type" value="Genomic_DNA"/>
</dbReference>
<proteinExistence type="predicted"/>
<evidence type="ECO:0000256" key="2">
    <source>
        <dbReference type="SAM" id="MobiDB-lite"/>
    </source>
</evidence>
<evidence type="ECO:0000256" key="1">
    <source>
        <dbReference type="SAM" id="Coils"/>
    </source>
</evidence>
<dbReference type="OrthoDB" id="10576389at2759"/>
<keyword evidence="4" id="KW-1185">Reference proteome</keyword>
<protein>
    <submittedName>
        <fullName evidence="3">Uncharacterized protein</fullName>
    </submittedName>
</protein>
<keyword evidence="1" id="KW-0175">Coiled coil</keyword>
<feature type="compositionally biased region" description="Low complexity" evidence="2">
    <location>
        <begin position="24"/>
        <end position="35"/>
    </location>
</feature>